<keyword evidence="1" id="KW-0645">Protease</keyword>
<dbReference type="RefSeq" id="WP_267771088.1">
    <property type="nucleotide sequence ID" value="NZ_JAPNKE010000002.1"/>
</dbReference>
<dbReference type="Pfam" id="PF13620">
    <property type="entry name" value="CarboxypepD_reg"/>
    <property type="match status" value="1"/>
</dbReference>
<dbReference type="Gene3D" id="2.60.40.1120">
    <property type="entry name" value="Carboxypeptidase-like, regulatory domain"/>
    <property type="match status" value="2"/>
</dbReference>
<dbReference type="Proteomes" id="UP001150924">
    <property type="component" value="Unassembled WGS sequence"/>
</dbReference>
<evidence type="ECO:0000313" key="1">
    <source>
        <dbReference type="EMBL" id="MCY1008457.1"/>
    </source>
</evidence>
<dbReference type="AlphaFoldDB" id="A0A9X3IXH8"/>
<organism evidence="1 2">
    <name type="scientific">Nannocystis pusilla</name>
    <dbReference type="NCBI Taxonomy" id="889268"/>
    <lineage>
        <taxon>Bacteria</taxon>
        <taxon>Pseudomonadati</taxon>
        <taxon>Myxococcota</taxon>
        <taxon>Polyangia</taxon>
        <taxon>Nannocystales</taxon>
        <taxon>Nannocystaceae</taxon>
        <taxon>Nannocystis</taxon>
    </lineage>
</organism>
<reference evidence="1" key="1">
    <citation type="submission" date="2022-11" db="EMBL/GenBank/DDBJ databases">
        <title>Minimal conservation of predation-associated metabolite biosynthetic gene clusters underscores biosynthetic potential of Myxococcota including descriptions for ten novel species: Archangium lansinium sp. nov., Myxococcus landrumus sp. nov., Nannocystis bai.</title>
        <authorList>
            <person name="Ahearne A."/>
            <person name="Stevens C."/>
            <person name="Phillips K."/>
        </authorList>
    </citation>
    <scope>NUCLEOTIDE SEQUENCE</scope>
    <source>
        <strain evidence="1">Na p29</strain>
    </source>
</reference>
<gene>
    <name evidence="1" type="ORF">OV079_23445</name>
</gene>
<name>A0A9X3IXH8_9BACT</name>
<sequence>MVRVRVRDLAGSAIPAASVCVAPEAVPHALECAFTDEAGEASLSARTGDWRLHVGHPDLLAATWPAPDDAPLAWPAKGGELELRLPRDGMELQGRVTDVRGSALPRAYVVVQRANDILAVAAVDSNGRFGVRVPSGRMTRLFAYAPGHARRVVYPYPPDAALHVALIAESTIKGRVVDGEGRPLAGAWVVSHAPLAYVERERPRARTNEAGDFVLGGLTPGRYSLYVSAANARRVEPVVVALPYAATVELAPIATEPGHALALRLLDPSGRPCVDGFANFEGPGGLCLSRAEGWCSFGAVPPGDRTITASCPATRQIRRTIAVQGDVRETWTFERGGSLMGVVLDDANAPVADAEVRAPDEDLRTTTDTHGRFVLAGLSGRRVDIQVVSLDHHDQRQSVEPGAEARVVLQRQPAVAFHVSDRSGRPVQGVALRWDLSSVLLDREGRGSTANLVATASEHTLAVHSAHGPIPHIDGGKPTLHGASRWQPGDPQPIEVVVASPERELRGHVRAADGRPAPDVLVLASPTTGAPGTCERSMLDDAAALTVTDARGEFHLGALYSVAYSLIALDSTGSAACVGVDADDAGVTLSL</sequence>
<keyword evidence="2" id="KW-1185">Reference proteome</keyword>
<comment type="caution">
    <text evidence="1">The sequence shown here is derived from an EMBL/GenBank/DDBJ whole genome shotgun (WGS) entry which is preliminary data.</text>
</comment>
<dbReference type="InterPro" id="IPR008969">
    <property type="entry name" value="CarboxyPept-like_regulatory"/>
</dbReference>
<keyword evidence="1" id="KW-0121">Carboxypeptidase</keyword>
<dbReference type="GO" id="GO:0004180">
    <property type="term" value="F:carboxypeptidase activity"/>
    <property type="evidence" value="ECO:0007669"/>
    <property type="project" value="UniProtKB-KW"/>
</dbReference>
<accession>A0A9X3IXH8</accession>
<dbReference type="EMBL" id="JAPNKE010000002">
    <property type="protein sequence ID" value="MCY1008457.1"/>
    <property type="molecule type" value="Genomic_DNA"/>
</dbReference>
<proteinExistence type="predicted"/>
<protein>
    <submittedName>
        <fullName evidence="1">Carboxypeptidase-like regulatory domain-containing protein</fullName>
    </submittedName>
</protein>
<evidence type="ECO:0000313" key="2">
    <source>
        <dbReference type="Proteomes" id="UP001150924"/>
    </source>
</evidence>
<dbReference type="SUPFAM" id="SSF49464">
    <property type="entry name" value="Carboxypeptidase regulatory domain-like"/>
    <property type="match status" value="3"/>
</dbReference>
<keyword evidence="1" id="KW-0378">Hydrolase</keyword>